<accession>A0ABD3U5E7</accession>
<evidence type="ECO:0000313" key="4">
    <source>
        <dbReference type="EMBL" id="KAL3843703.1"/>
    </source>
</evidence>
<feature type="domain" description="DUF7036" evidence="3">
    <location>
        <begin position="87"/>
        <end position="178"/>
    </location>
</feature>
<proteinExistence type="predicted"/>
<dbReference type="EMBL" id="JBJXBP010000002">
    <property type="protein sequence ID" value="KAL3843703.1"/>
    <property type="molecule type" value="Genomic_DNA"/>
</dbReference>
<feature type="compositionally biased region" description="Polar residues" evidence="1">
    <location>
        <begin position="384"/>
        <end position="395"/>
    </location>
</feature>
<feature type="domain" description="DUF7036" evidence="3">
    <location>
        <begin position="211"/>
        <end position="302"/>
    </location>
</feature>
<dbReference type="InterPro" id="IPR055464">
    <property type="entry name" value="DUF7036"/>
</dbReference>
<feature type="transmembrane region" description="Helical" evidence="2">
    <location>
        <begin position="40"/>
        <end position="63"/>
    </location>
</feature>
<keyword evidence="2" id="KW-1133">Transmembrane helix</keyword>
<gene>
    <name evidence="4" type="ORF">ACJIZ3_001106</name>
</gene>
<dbReference type="AlphaFoldDB" id="A0ABD3U5E7"/>
<keyword evidence="5" id="KW-1185">Reference proteome</keyword>
<dbReference type="Pfam" id="PF23041">
    <property type="entry name" value="DUF7036"/>
    <property type="match status" value="2"/>
</dbReference>
<feature type="compositionally biased region" description="Polar residues" evidence="1">
    <location>
        <begin position="417"/>
        <end position="426"/>
    </location>
</feature>
<evidence type="ECO:0000313" key="5">
    <source>
        <dbReference type="Proteomes" id="UP001634393"/>
    </source>
</evidence>
<dbReference type="PANTHER" id="PTHR33826:SF4">
    <property type="entry name" value="F20B24.21"/>
    <property type="match status" value="1"/>
</dbReference>
<keyword evidence="2" id="KW-0472">Membrane</keyword>
<reference evidence="4 5" key="1">
    <citation type="submission" date="2024-12" db="EMBL/GenBank/DDBJ databases">
        <title>The unique morphological basis and parallel evolutionary history of personate flowers in Penstemon.</title>
        <authorList>
            <person name="Depatie T.H."/>
            <person name="Wessinger C.A."/>
        </authorList>
    </citation>
    <scope>NUCLEOTIDE SEQUENCE [LARGE SCALE GENOMIC DNA]</scope>
    <source>
        <strain evidence="4">WTNN_2</strain>
        <tissue evidence="4">Leaf</tissue>
    </source>
</reference>
<evidence type="ECO:0000256" key="1">
    <source>
        <dbReference type="SAM" id="MobiDB-lite"/>
    </source>
</evidence>
<keyword evidence="2" id="KW-0812">Transmembrane</keyword>
<organism evidence="4 5">
    <name type="scientific">Penstemon smallii</name>
    <dbReference type="NCBI Taxonomy" id="265156"/>
    <lineage>
        <taxon>Eukaryota</taxon>
        <taxon>Viridiplantae</taxon>
        <taxon>Streptophyta</taxon>
        <taxon>Embryophyta</taxon>
        <taxon>Tracheophyta</taxon>
        <taxon>Spermatophyta</taxon>
        <taxon>Magnoliopsida</taxon>
        <taxon>eudicotyledons</taxon>
        <taxon>Gunneridae</taxon>
        <taxon>Pentapetalae</taxon>
        <taxon>asterids</taxon>
        <taxon>lamiids</taxon>
        <taxon>Lamiales</taxon>
        <taxon>Plantaginaceae</taxon>
        <taxon>Cheloneae</taxon>
        <taxon>Penstemon</taxon>
    </lineage>
</organism>
<sequence>MGKGDVKRLPIVQQSHGSTGISSSRTFFCQRFSNGVCTLFNLKCAVVLIFSVACFLSAIFWLLPLQYRQAGFDAKDSIKLSASVQAYFKLQKPVLELVPYIARLEYDINEEIGVPSSKVAVLSMHPANFSSGTDVVFGFLSDPINSTISPVSLSVLKPSLVDLFLKQCNLTLTSSIFGESSSFEILNFPGGITIIPEKTAFILQIPQVLFNFTLNGTIYDIKENLLELKEQLKLELNLMPNEVLYIQVTNKHGSTIDPPVTIEASVSSDLGTLLPERLRQLAQVITRSPPTENLGLDHSVFGKVKEIHLSSFLNHSLHAPAPTPSPSPALSPEQNHDYVPSEAPSYPPPCSNCYTLVPSGVSRPSTRSSRKIPRHSLSPMPHSPAQSVANGSPNCGSIDPPSPPTSHPKQMFPVVSPRSSTGSPLS</sequence>
<name>A0ABD3U5E7_9LAMI</name>
<protein>
    <recommendedName>
        <fullName evidence="3">DUF7036 domain-containing protein</fullName>
    </recommendedName>
</protein>
<comment type="caution">
    <text evidence="4">The sequence shown here is derived from an EMBL/GenBank/DDBJ whole genome shotgun (WGS) entry which is preliminary data.</text>
</comment>
<evidence type="ECO:0000256" key="2">
    <source>
        <dbReference type="SAM" id="Phobius"/>
    </source>
</evidence>
<evidence type="ECO:0000259" key="3">
    <source>
        <dbReference type="Pfam" id="PF23041"/>
    </source>
</evidence>
<feature type="region of interest" description="Disordered" evidence="1">
    <location>
        <begin position="318"/>
        <end position="344"/>
    </location>
</feature>
<feature type="region of interest" description="Disordered" evidence="1">
    <location>
        <begin position="358"/>
        <end position="426"/>
    </location>
</feature>
<dbReference type="Proteomes" id="UP001634393">
    <property type="component" value="Unassembled WGS sequence"/>
</dbReference>
<dbReference type="PANTHER" id="PTHR33826">
    <property type="entry name" value="F20B24.21"/>
    <property type="match status" value="1"/>
</dbReference>